<dbReference type="InterPro" id="IPR000719">
    <property type="entry name" value="Prot_kinase_dom"/>
</dbReference>
<reference evidence="10" key="1">
    <citation type="submission" date="2022-10" db="EMBL/GenBank/DDBJ databases">
        <authorList>
            <person name="Chen Y."/>
            <person name="Dougan E. K."/>
            <person name="Chan C."/>
            <person name="Rhodes N."/>
            <person name="Thang M."/>
        </authorList>
    </citation>
    <scope>NUCLEOTIDE SEQUENCE</scope>
</reference>
<dbReference type="GO" id="GO:0005524">
    <property type="term" value="F:ATP binding"/>
    <property type="evidence" value="ECO:0007669"/>
    <property type="project" value="UniProtKB-KW"/>
</dbReference>
<evidence type="ECO:0000256" key="6">
    <source>
        <dbReference type="ARBA" id="ARBA00022777"/>
    </source>
</evidence>
<protein>
    <submittedName>
        <fullName evidence="12">3-phosphoinositide-dependent protein kinase 1 (Protein kinase B kinase) (PkB kinase)</fullName>
    </submittedName>
</protein>
<evidence type="ECO:0000256" key="8">
    <source>
        <dbReference type="ARBA" id="ARBA00023002"/>
    </source>
</evidence>
<feature type="domain" description="Protein kinase" evidence="9">
    <location>
        <begin position="612"/>
        <end position="880"/>
    </location>
</feature>
<dbReference type="PROSITE" id="PS00763">
    <property type="entry name" value="GLUTATHIONE_PEROXID_2"/>
    <property type="match status" value="1"/>
</dbReference>
<evidence type="ECO:0000259" key="9">
    <source>
        <dbReference type="PROSITE" id="PS50011"/>
    </source>
</evidence>
<dbReference type="CDD" id="cd05123">
    <property type="entry name" value="STKc_AGC"/>
    <property type="match status" value="1"/>
</dbReference>
<dbReference type="SUPFAM" id="SSF56112">
    <property type="entry name" value="Protein kinase-like (PK-like)"/>
    <property type="match status" value="1"/>
</dbReference>
<keyword evidence="5" id="KW-0547">Nucleotide-binding</keyword>
<gene>
    <name evidence="10" type="ORF">C1SCF055_LOCUS5358</name>
</gene>
<keyword evidence="6 12" id="KW-0418">Kinase</keyword>
<evidence type="ECO:0000256" key="1">
    <source>
        <dbReference type="ARBA" id="ARBA00006926"/>
    </source>
</evidence>
<keyword evidence="13" id="KW-1185">Reference proteome</keyword>
<dbReference type="Gene3D" id="3.30.200.20">
    <property type="entry name" value="Phosphorylase Kinase, domain 1"/>
    <property type="match status" value="1"/>
</dbReference>
<dbReference type="PROSITE" id="PS50011">
    <property type="entry name" value="PROTEIN_KINASE_DOM"/>
    <property type="match status" value="1"/>
</dbReference>
<dbReference type="InterPro" id="IPR045270">
    <property type="entry name" value="STKc_AGC"/>
</dbReference>
<dbReference type="PROSITE" id="PS51355">
    <property type="entry name" value="GLUTATHIONE_PEROXID_3"/>
    <property type="match status" value="1"/>
</dbReference>
<dbReference type="Gene3D" id="2.170.270.10">
    <property type="entry name" value="SET domain"/>
    <property type="match status" value="1"/>
</dbReference>
<dbReference type="SUPFAM" id="SSF82199">
    <property type="entry name" value="SET domain"/>
    <property type="match status" value="1"/>
</dbReference>
<evidence type="ECO:0000313" key="12">
    <source>
        <dbReference type="EMBL" id="CAL4764514.1"/>
    </source>
</evidence>
<dbReference type="OrthoDB" id="446890at2759"/>
<dbReference type="CDD" id="cd00340">
    <property type="entry name" value="GSH_Peroxidase"/>
    <property type="match status" value="1"/>
</dbReference>
<reference evidence="11" key="2">
    <citation type="submission" date="2024-04" db="EMBL/GenBank/DDBJ databases">
        <authorList>
            <person name="Chen Y."/>
            <person name="Shah S."/>
            <person name="Dougan E. K."/>
            <person name="Thang M."/>
            <person name="Chan C."/>
        </authorList>
    </citation>
    <scope>NUCLEOTIDE SEQUENCE [LARGE SCALE GENOMIC DNA]</scope>
</reference>
<evidence type="ECO:0000256" key="5">
    <source>
        <dbReference type="ARBA" id="ARBA00022741"/>
    </source>
</evidence>
<evidence type="ECO:0000256" key="2">
    <source>
        <dbReference type="ARBA" id="ARBA00022527"/>
    </source>
</evidence>
<dbReference type="SUPFAM" id="SSF52833">
    <property type="entry name" value="Thioredoxin-like"/>
    <property type="match status" value="1"/>
</dbReference>
<dbReference type="InterPro" id="IPR008271">
    <property type="entry name" value="Ser/Thr_kinase_AS"/>
</dbReference>
<dbReference type="SMART" id="SM00220">
    <property type="entry name" value="S_TKc"/>
    <property type="match status" value="1"/>
</dbReference>
<organism evidence="10">
    <name type="scientific">Cladocopium goreaui</name>
    <dbReference type="NCBI Taxonomy" id="2562237"/>
    <lineage>
        <taxon>Eukaryota</taxon>
        <taxon>Sar</taxon>
        <taxon>Alveolata</taxon>
        <taxon>Dinophyceae</taxon>
        <taxon>Suessiales</taxon>
        <taxon>Symbiodiniaceae</taxon>
        <taxon>Cladocopium</taxon>
    </lineage>
</organism>
<evidence type="ECO:0000313" key="13">
    <source>
        <dbReference type="Proteomes" id="UP001152797"/>
    </source>
</evidence>
<dbReference type="Pfam" id="PF00255">
    <property type="entry name" value="GSHPx"/>
    <property type="match status" value="1"/>
</dbReference>
<dbReference type="InterPro" id="IPR029760">
    <property type="entry name" value="GPX_CS"/>
</dbReference>
<dbReference type="EMBL" id="CAMXCT030000326">
    <property type="protein sequence ID" value="CAL4764514.1"/>
    <property type="molecule type" value="Genomic_DNA"/>
</dbReference>
<dbReference type="EMBL" id="CAMXCT010000326">
    <property type="protein sequence ID" value="CAI3977202.1"/>
    <property type="molecule type" value="Genomic_DNA"/>
</dbReference>
<evidence type="ECO:0000313" key="10">
    <source>
        <dbReference type="EMBL" id="CAI3977202.1"/>
    </source>
</evidence>
<keyword evidence="4" id="KW-0808">Transferase</keyword>
<dbReference type="PANTHER" id="PTHR24353:SF147">
    <property type="entry name" value="CGMP-DEPENDENT SERINE_THREONIN PROTEIN KINASE-RELATED"/>
    <property type="match status" value="1"/>
</dbReference>
<evidence type="ECO:0000256" key="4">
    <source>
        <dbReference type="ARBA" id="ARBA00022679"/>
    </source>
</evidence>
<evidence type="ECO:0000256" key="3">
    <source>
        <dbReference type="ARBA" id="ARBA00022559"/>
    </source>
</evidence>
<dbReference type="PANTHER" id="PTHR24353">
    <property type="entry name" value="CYCLIC NUCLEOTIDE-DEPENDENT PROTEIN KINASE"/>
    <property type="match status" value="1"/>
</dbReference>
<dbReference type="InterPro" id="IPR000889">
    <property type="entry name" value="Glutathione_peroxidase"/>
</dbReference>
<proteinExistence type="inferred from homology"/>
<dbReference type="GO" id="GO:0004674">
    <property type="term" value="F:protein serine/threonine kinase activity"/>
    <property type="evidence" value="ECO:0007669"/>
    <property type="project" value="UniProtKB-KW"/>
</dbReference>
<dbReference type="PROSITE" id="PS00108">
    <property type="entry name" value="PROTEIN_KINASE_ST"/>
    <property type="match status" value="1"/>
</dbReference>
<dbReference type="Gene3D" id="1.10.510.10">
    <property type="entry name" value="Transferase(Phosphotransferase) domain 1"/>
    <property type="match status" value="1"/>
</dbReference>
<dbReference type="InterPro" id="IPR011009">
    <property type="entry name" value="Kinase-like_dom_sf"/>
</dbReference>
<evidence type="ECO:0000313" key="11">
    <source>
        <dbReference type="EMBL" id="CAL1130577.1"/>
    </source>
</evidence>
<keyword evidence="7" id="KW-0067">ATP-binding</keyword>
<dbReference type="Pfam" id="PF00069">
    <property type="entry name" value="Pkinase"/>
    <property type="match status" value="1"/>
</dbReference>
<sequence>MAVVPQGGPGGPPAPTGCEVRAANPPKGFGLFACAPCPAYSNLFTEEPLFAMQHSGNRRVVAACARCCGFIHSVIFGESRFAPLLAALGDLPRRWQESAGEGQATVVRCAQGCGELYCSEACRDAHFQQSHNLLCVGPLTAEDPLLRFKYHALEHADTLLLAAQVFAYLINRAKAAGGGAEAKTVTQNLMQELLCFCHAPFRDACRAPPGRAKDAEFYAHTDGLVNEAAALLKAALEPRAPAEVAALFQAGPAFFSEVLGLFEAWTGWKVSSPLGQLLLQRAKTLLVMGPEAHPELLQMEALLREKEWVMRCVWGEETTGIFEDELETNGTNGQTDNLMQAMEQGNDEQVANAAMAQARAEVAQMSLESLLKGAWPSMHGTALFASVARMNHSCAPNVKVTFPKNSSQLLATSVLNVSPGDELCLCYINQAPGIRLHLLLHQMPSRGFSFSAQNTKAIKVMLAQSQTGRNLFGAGGGQEVAGDSIYDFTVQDIDGQDVSLNEYNGKVVLIVNVLAFPCNQFGGQEPGSNAEVKAMKREAFAQDKCPDTFPLFSKIDVNGENEAPLYSFLKDRQGQPVARFGPQSSPLSFEEEIVKMSFPLAPRLRRRLTDFEVTKEVIGTGSLSNVRRCREKTSGKCFALKAFDRHILRSNHKEADVTIEEHCLRRANHPGIVKLHSSFRDEEFHYFTLDLCTGGELWTLVRNVGCEENLARHYLAQIIEVIQYLRDAQIVHRDLKAENVLIGPRGNVKLIDFGSAKDLANPQVKGAGIHNFKTVMQDTVGTPYFMAPEVVKNKGSDFRSDTWSLGCVVFQVLTGLLPFYGGTVCRVYKKICHSDGPQLDLPQHWLSPDATDLIRRMVVKDPDARLGCRDFRELEEHPFFGIPFAGWDLWAFLYLSPTT</sequence>
<evidence type="ECO:0000256" key="7">
    <source>
        <dbReference type="ARBA" id="ARBA00022840"/>
    </source>
</evidence>
<keyword evidence="8" id="KW-0560">Oxidoreductase</keyword>
<comment type="caution">
    <text evidence="10">The sequence shown here is derived from an EMBL/GenBank/DDBJ whole genome shotgun (WGS) entry which is preliminary data.</text>
</comment>
<dbReference type="AlphaFoldDB" id="A0A9P1BPU6"/>
<dbReference type="InterPro" id="IPR046341">
    <property type="entry name" value="SET_dom_sf"/>
</dbReference>
<dbReference type="Proteomes" id="UP001152797">
    <property type="component" value="Unassembled WGS sequence"/>
</dbReference>
<keyword evidence="2" id="KW-0723">Serine/threonine-protein kinase</keyword>
<dbReference type="InterPro" id="IPR036249">
    <property type="entry name" value="Thioredoxin-like_sf"/>
</dbReference>
<accession>A0A9P1BPU6</accession>
<dbReference type="GO" id="GO:0006979">
    <property type="term" value="P:response to oxidative stress"/>
    <property type="evidence" value="ECO:0007669"/>
    <property type="project" value="InterPro"/>
</dbReference>
<name>A0A9P1BPU6_9DINO</name>
<dbReference type="Gene3D" id="3.40.30.10">
    <property type="entry name" value="Glutaredoxin"/>
    <property type="match status" value="2"/>
</dbReference>
<dbReference type="GO" id="GO:0004601">
    <property type="term" value="F:peroxidase activity"/>
    <property type="evidence" value="ECO:0007669"/>
    <property type="project" value="UniProtKB-KW"/>
</dbReference>
<dbReference type="EMBL" id="CAMXCT020000326">
    <property type="protein sequence ID" value="CAL1130577.1"/>
    <property type="molecule type" value="Genomic_DNA"/>
</dbReference>
<comment type="similarity">
    <text evidence="1">Belongs to the glutathione peroxidase family.</text>
</comment>
<keyword evidence="3" id="KW-0575">Peroxidase</keyword>